<dbReference type="EMBL" id="BK016023">
    <property type="protein sequence ID" value="DAF90180.1"/>
    <property type="molecule type" value="Genomic_DNA"/>
</dbReference>
<dbReference type="InterPro" id="IPR006528">
    <property type="entry name" value="Phage_head_morphogenesis_dom"/>
</dbReference>
<feature type="compositionally biased region" description="Low complexity" evidence="1">
    <location>
        <begin position="685"/>
        <end position="701"/>
    </location>
</feature>
<dbReference type="Pfam" id="PF04233">
    <property type="entry name" value="Phage_Mu_F"/>
    <property type="match status" value="1"/>
</dbReference>
<feature type="region of interest" description="Disordered" evidence="1">
    <location>
        <begin position="317"/>
        <end position="346"/>
    </location>
</feature>
<evidence type="ECO:0000256" key="1">
    <source>
        <dbReference type="SAM" id="MobiDB-lite"/>
    </source>
</evidence>
<name>A0A8S5U6W0_9CAUD</name>
<sequence length="1141" mass="126791">MQFKKIRIRKATGKKKSQGGQNALNKLNSFLNAASAEPAYILHSTWTNQQNAITYKEIREAIMNGHMSESTFRQWQQDYSKMVSDKLSPVWVKAMETASLGVQEQHDSFFFDHTWPGVTKWVQEHGAEFVTNISAEQKNAVSALIARAYSKGESAEELSRAIRPCIGLTQRQAIANANYYDHVKDSLLKNNPGMKEATAAKKAQEAAAKYAAQQHRYRANMIAETEMAFAYQHGEYEAVKMAQAQGLMGVVEKVWSTAYDDGVCDICNGLEGQTIGIDDNFNFKLNKLLFGGQRLTPPAHPQCRCAVEYREISPPVIQPAQSQTPGPSIPDPATPSVPGSLQMPQGMKDKGLAHLGGTGEMHLCEDGSGTEWLFKPAQSKSGTPEEFRAYVQEAGYKVQGIVDPDTAVKVGTGNIGGQFGAYQQKIDVDPNGFDFKAWQQYGTKGLTADQVQQIQREHVTDWLLGNYDSHGGNFVTDTSGRLIGVDKEQSFRYITDKASQKMTYAYHPNSKYGETEPLYNTVFRKYANNELDLNPQDTLAYIKRVEAIPDKEYREIFRGYAESLKGKGKDAEQLLDAIVERKQNLRETYRTFYTDLLTQRTGKKQAAFVWADEAQNTAKTIQAATHDVAALKKMGKADLLQMAKAQNIAYCNNMNKQQLIDSLSDPVKAKQCSKDVRDRLAANQAARNAKTTPKAPAATNTGHLPPGTKTAEDVFTDFDKIHPGPKQGQAVWSDADKVEGMNLSARRMIIDGDVHYEITGKLRSSAWDDVLQRMDGANPTVPAQRINMSFETTAPTARAWTSNTLVETQANIHGVVTYLDSYDQKYASFELYSGKQQGLHSWDGYFRIRVRSSGDGVADAKKAAELLKKVGLDEVTRTPTAAAEETLKKARLVWSQAPNRVDELRNLAGSSLVKKLDEIIIQENINVVQLASMKLQSEYNGYITYVVPGLAKDLEKAGAKYVYHSVSREGDVIKILQSGGISSTMSRIKQGIQNPAGASMYSDMRTGGADSAFTRVATGQAQRMKKKFSGASVYGDYQIKMSTEVLERTDYYAFEWDRFGEVADISQYGKSPMQFVKDMESGFQGSNEIMFRNGIDSRYFTEIMCNSRQERQHLLSELHAQGIMDINGIDIEKFITVGSGL</sequence>
<dbReference type="CDD" id="cd22541">
    <property type="entry name" value="SP5_N"/>
    <property type="match status" value="1"/>
</dbReference>
<proteinExistence type="predicted"/>
<evidence type="ECO:0000313" key="3">
    <source>
        <dbReference type="EMBL" id="DAF90180.1"/>
    </source>
</evidence>
<evidence type="ECO:0000259" key="2">
    <source>
        <dbReference type="Pfam" id="PF04233"/>
    </source>
</evidence>
<organism evidence="3">
    <name type="scientific">Myoviridae sp. ct3Oc10</name>
    <dbReference type="NCBI Taxonomy" id="2825025"/>
    <lineage>
        <taxon>Viruses</taxon>
        <taxon>Duplodnaviria</taxon>
        <taxon>Heunggongvirae</taxon>
        <taxon>Uroviricota</taxon>
        <taxon>Caudoviricetes</taxon>
    </lineage>
</organism>
<feature type="region of interest" description="Disordered" evidence="1">
    <location>
        <begin position="683"/>
        <end position="710"/>
    </location>
</feature>
<protein>
    <recommendedName>
        <fullName evidence="2">Phage head morphogenesis domain-containing protein</fullName>
    </recommendedName>
</protein>
<accession>A0A8S5U6W0</accession>
<feature type="domain" description="Phage head morphogenesis" evidence="2">
    <location>
        <begin position="142"/>
        <end position="307"/>
    </location>
</feature>
<reference evidence="3" key="1">
    <citation type="journal article" date="2021" name="Proc. Natl. Acad. Sci. U.S.A.">
        <title>A Catalog of Tens of Thousands of Viruses from Human Metagenomes Reveals Hidden Associations with Chronic Diseases.</title>
        <authorList>
            <person name="Tisza M.J."/>
            <person name="Buck C.B."/>
        </authorList>
    </citation>
    <scope>NUCLEOTIDE SEQUENCE</scope>
    <source>
        <strain evidence="3">Ct3Oc10</strain>
    </source>
</reference>